<evidence type="ECO:0000256" key="12">
    <source>
        <dbReference type="ARBA" id="ARBA00034617"/>
    </source>
</evidence>
<comment type="catalytic activity">
    <reaction evidence="14">
        <text>ATP + H2O = ADP + phosphate + H(+)</text>
        <dbReference type="Rhea" id="RHEA:13065"/>
        <dbReference type="ChEBI" id="CHEBI:15377"/>
        <dbReference type="ChEBI" id="CHEBI:15378"/>
        <dbReference type="ChEBI" id="CHEBI:30616"/>
        <dbReference type="ChEBI" id="CHEBI:43474"/>
        <dbReference type="ChEBI" id="CHEBI:456216"/>
        <dbReference type="EC" id="5.6.2.4"/>
    </reaction>
</comment>
<dbReference type="InterPro" id="IPR027417">
    <property type="entry name" value="P-loop_NTPase"/>
</dbReference>
<dbReference type="GO" id="GO:0005829">
    <property type="term" value="C:cytosol"/>
    <property type="evidence" value="ECO:0007669"/>
    <property type="project" value="TreeGrafter"/>
</dbReference>
<dbReference type="GO" id="GO:0000725">
    <property type="term" value="P:recombinational repair"/>
    <property type="evidence" value="ECO:0007669"/>
    <property type="project" value="TreeGrafter"/>
</dbReference>
<keyword evidence="10" id="KW-0234">DNA repair</keyword>
<evidence type="ECO:0000259" key="18">
    <source>
        <dbReference type="PROSITE" id="PS51217"/>
    </source>
</evidence>
<evidence type="ECO:0000256" key="15">
    <source>
        <dbReference type="PROSITE-ProRule" id="PRU00560"/>
    </source>
</evidence>
<protein>
    <recommendedName>
        <fullName evidence="13">DNA 3'-5' helicase</fullName>
        <ecNumber evidence="13">5.6.2.4</ecNumber>
    </recommendedName>
</protein>
<comment type="similarity">
    <text evidence="1">Belongs to the helicase family. UvrD subfamily.</text>
</comment>
<dbReference type="Pfam" id="PF00580">
    <property type="entry name" value="UvrD-helicase"/>
    <property type="match status" value="1"/>
</dbReference>
<evidence type="ECO:0000256" key="8">
    <source>
        <dbReference type="ARBA" id="ARBA00022840"/>
    </source>
</evidence>
<dbReference type="InterPro" id="IPR013986">
    <property type="entry name" value="DExx_box_DNA_helicase_dom_sf"/>
</dbReference>
<dbReference type="InterPro" id="IPR014016">
    <property type="entry name" value="UvrD-like_ATP-bd"/>
</dbReference>
<dbReference type="EC" id="5.6.2.4" evidence="13"/>
<dbReference type="GO" id="GO:0005524">
    <property type="term" value="F:ATP binding"/>
    <property type="evidence" value="ECO:0007669"/>
    <property type="project" value="UniProtKB-UniRule"/>
</dbReference>
<dbReference type="InterPro" id="IPR000212">
    <property type="entry name" value="DNA_helicase_UvrD/REP"/>
</dbReference>
<evidence type="ECO:0000256" key="5">
    <source>
        <dbReference type="ARBA" id="ARBA00022801"/>
    </source>
</evidence>
<dbReference type="PANTHER" id="PTHR11070">
    <property type="entry name" value="UVRD / RECB / PCRA DNA HELICASE FAMILY MEMBER"/>
    <property type="match status" value="1"/>
</dbReference>
<feature type="domain" description="UvrD-like helicase ATP-binding" evidence="17">
    <location>
        <begin position="50"/>
        <end position="367"/>
    </location>
</feature>
<feature type="binding site" evidence="15">
    <location>
        <begin position="71"/>
        <end position="78"/>
    </location>
    <ligand>
        <name>ATP</name>
        <dbReference type="ChEBI" id="CHEBI:30616"/>
    </ligand>
</feature>
<evidence type="ECO:0000256" key="2">
    <source>
        <dbReference type="ARBA" id="ARBA00022722"/>
    </source>
</evidence>
<dbReference type="Pfam" id="PF13361">
    <property type="entry name" value="UvrD_C"/>
    <property type="match status" value="1"/>
</dbReference>
<evidence type="ECO:0000313" key="20">
    <source>
        <dbReference type="Proteomes" id="UP000423525"/>
    </source>
</evidence>
<feature type="domain" description="UvrD-like helicase C-terminal" evidence="18">
    <location>
        <begin position="306"/>
        <end position="608"/>
    </location>
</feature>
<dbReference type="GO" id="GO:0004527">
    <property type="term" value="F:exonuclease activity"/>
    <property type="evidence" value="ECO:0007669"/>
    <property type="project" value="UniProtKB-KW"/>
</dbReference>
<dbReference type="Proteomes" id="UP000423525">
    <property type="component" value="Chromosome"/>
</dbReference>
<dbReference type="GO" id="GO:0043138">
    <property type="term" value="F:3'-5' DNA helicase activity"/>
    <property type="evidence" value="ECO:0007669"/>
    <property type="project" value="UniProtKB-EC"/>
</dbReference>
<evidence type="ECO:0000256" key="3">
    <source>
        <dbReference type="ARBA" id="ARBA00022741"/>
    </source>
</evidence>
<dbReference type="PANTHER" id="PTHR11070:SF59">
    <property type="entry name" value="DNA 3'-5' HELICASE"/>
    <property type="match status" value="1"/>
</dbReference>
<evidence type="ECO:0000256" key="14">
    <source>
        <dbReference type="ARBA" id="ARBA00048988"/>
    </source>
</evidence>
<dbReference type="SUPFAM" id="SSF52980">
    <property type="entry name" value="Restriction endonuclease-like"/>
    <property type="match status" value="1"/>
</dbReference>
<dbReference type="Pfam" id="PF12705">
    <property type="entry name" value="PDDEXK_1"/>
    <property type="match status" value="1"/>
</dbReference>
<organism evidence="19 20">
    <name type="scientific">Corynebacterium rouxii</name>
    <dbReference type="NCBI Taxonomy" id="2719119"/>
    <lineage>
        <taxon>Bacteria</taxon>
        <taxon>Bacillati</taxon>
        <taxon>Actinomycetota</taxon>
        <taxon>Actinomycetes</taxon>
        <taxon>Mycobacteriales</taxon>
        <taxon>Corynebacteriaceae</taxon>
        <taxon>Corynebacterium</taxon>
    </lineage>
</organism>
<keyword evidence="3 15" id="KW-0547">Nucleotide-binding</keyword>
<evidence type="ECO:0000313" key="19">
    <source>
        <dbReference type="EMBL" id="VZH84712.1"/>
    </source>
</evidence>
<feature type="region of interest" description="Disordered" evidence="16">
    <location>
        <begin position="702"/>
        <end position="722"/>
    </location>
</feature>
<feature type="compositionally biased region" description="Polar residues" evidence="16">
    <location>
        <begin position="707"/>
        <end position="721"/>
    </location>
</feature>
<evidence type="ECO:0000256" key="6">
    <source>
        <dbReference type="ARBA" id="ARBA00022806"/>
    </source>
</evidence>
<dbReference type="EMBL" id="LR738855">
    <property type="protein sequence ID" value="VZH84712.1"/>
    <property type="molecule type" value="Genomic_DNA"/>
</dbReference>
<evidence type="ECO:0000256" key="10">
    <source>
        <dbReference type="ARBA" id="ARBA00023204"/>
    </source>
</evidence>
<evidence type="ECO:0000256" key="16">
    <source>
        <dbReference type="SAM" id="MobiDB-lite"/>
    </source>
</evidence>
<keyword evidence="6 15" id="KW-0347">Helicase</keyword>
<reference evidence="19 20" key="1">
    <citation type="submission" date="2019-11" db="EMBL/GenBank/DDBJ databases">
        <authorList>
            <person name="Brisse S."/>
        </authorList>
    </citation>
    <scope>NUCLEOTIDE SEQUENCE [LARGE SCALE GENOMIC DNA]</scope>
    <source>
        <strain evidence="19">FRC0190</strain>
    </source>
</reference>
<sequence length="1060" mass="117336">MDAFSTPQESLTESPDVVSEDLVTGIPPLQQSFVYAQRPRVEIVYNEHTEPIREWNNQLFQEQRGTWRVTGAAGAGVSTLLMDTVAERIRRGVSPESIIVVAASRESAARLRAGIAHRIADGSYTSPASLVRSVHSLAFALLRSLSDDQLRLITGAEQDAVIRELLQGHVDNPSLAAIWPAEARPALGLIGFAREVRDFLLRSGERGLEPEDLEELGARYGRPMWTSAGSFMREYQQVMRLGGTHSLNASELVSKLMRFDIPDMGWRTIIIDDAQHLDPQSAQFLQALMRYADFTVIAGDPQQSVFHFRGATPEFLLRTPVDQELTLYSSFRQPTVEAKVLGSAGDQSEFVADLLRRSHLLEGIRWNDMAVIVRSTADIPSLRRALLSAGVPVQEDPSDIILSEQRIVSALMLAVRAIYQELSAQELEELALGPIGGADTVTLRRLFRGLRKAEMHAGGNRRAIEIMRKLIDPKESEEQTQLREQVEAVLTDRELAVVDKIRAVLVRGAQPGSVEEILWEIWDASALSSHLQTVSLRGGVRGAQADRDLDAVMALFDAAGDWVERRPTASITSFVRHIAEQELPTGVRDRRLATAEAVRIVTAHGSLGQQWHTVIVAGVQEGTWPSLQETGTLFGQEDLIDLIDSGIEPNTYISRSAEKLKEEKRLFHVARTRGTHRVVITAVESPESDTAAEPSRFLQGIAESKEQSPTTDSETASVQSEFDTETVHLDQYVRLLSVPSIVAELRRELANSDSPQRRREQAARQLARLALHQVPGARPEQWWGFGGPSETTSLDISKVSPSLIENALLCPLRARLERLVEEENTPIHMLKGTLAHAFAEAIGRGADPAEAQQLVTQALEVLLDAPAWSLPQHMAQWSTMLQRLAHWIDVSNAQRDLIGVEVPVNVTVAPGVELRGRIDRLERNESDEYHIVDFKTGKQAATKEEANDNKQLLAYQLALHRGQLVHRDDEPAIVTAPEQQGLAVDQAVLVYPATDTKSVTTREQAPKEPEELEKFSATLPALLESLSGPQLIARVNSRCEQCKIKTMCPVQPEGKMIPEC</sequence>
<dbReference type="Gene3D" id="1.10.486.10">
    <property type="entry name" value="PCRA, domain 4"/>
    <property type="match status" value="1"/>
</dbReference>
<dbReference type="Gene3D" id="3.90.320.10">
    <property type="match status" value="1"/>
</dbReference>
<dbReference type="RefSeq" id="WP_155871968.1">
    <property type="nucleotide sequence ID" value="NZ_LR738855.1"/>
</dbReference>
<name>A0A6I8MGP5_9CORY</name>
<evidence type="ECO:0000256" key="13">
    <source>
        <dbReference type="ARBA" id="ARBA00034808"/>
    </source>
</evidence>
<keyword evidence="7" id="KW-0269">Exonuclease</keyword>
<evidence type="ECO:0000256" key="9">
    <source>
        <dbReference type="ARBA" id="ARBA00023125"/>
    </source>
</evidence>
<proteinExistence type="inferred from homology"/>
<keyword evidence="4" id="KW-0227">DNA damage</keyword>
<dbReference type="GO" id="GO:0033202">
    <property type="term" value="C:DNA helicase complex"/>
    <property type="evidence" value="ECO:0007669"/>
    <property type="project" value="TreeGrafter"/>
</dbReference>
<dbReference type="Gene3D" id="3.40.50.300">
    <property type="entry name" value="P-loop containing nucleotide triphosphate hydrolases"/>
    <property type="match status" value="2"/>
</dbReference>
<dbReference type="PROSITE" id="PS51198">
    <property type="entry name" value="UVRD_HELICASE_ATP_BIND"/>
    <property type="match status" value="1"/>
</dbReference>
<keyword evidence="2" id="KW-0540">Nuclease</keyword>
<dbReference type="PROSITE" id="PS51217">
    <property type="entry name" value="UVRD_HELICASE_CTER"/>
    <property type="match status" value="1"/>
</dbReference>
<keyword evidence="5 15" id="KW-0378">Hydrolase</keyword>
<gene>
    <name evidence="19" type="ORF">FRC0190_00717</name>
</gene>
<evidence type="ECO:0000256" key="1">
    <source>
        <dbReference type="ARBA" id="ARBA00009922"/>
    </source>
</evidence>
<dbReference type="InterPro" id="IPR011604">
    <property type="entry name" value="PDDEXK-like_dom_sf"/>
</dbReference>
<dbReference type="InterPro" id="IPR011335">
    <property type="entry name" value="Restrct_endonuc-II-like"/>
</dbReference>
<keyword evidence="9" id="KW-0238">DNA-binding</keyword>
<evidence type="ECO:0000256" key="4">
    <source>
        <dbReference type="ARBA" id="ARBA00022763"/>
    </source>
</evidence>
<dbReference type="InterPro" id="IPR014017">
    <property type="entry name" value="DNA_helicase_UvrD-like_C"/>
</dbReference>
<dbReference type="InterPro" id="IPR038726">
    <property type="entry name" value="PDDEXK_AddAB-type"/>
</dbReference>
<evidence type="ECO:0000256" key="7">
    <source>
        <dbReference type="ARBA" id="ARBA00022839"/>
    </source>
</evidence>
<accession>A0A6I8MGP5</accession>
<dbReference type="Gene3D" id="1.10.10.160">
    <property type="match status" value="1"/>
</dbReference>
<comment type="catalytic activity">
    <reaction evidence="12">
        <text>Couples ATP hydrolysis with the unwinding of duplex DNA by translocating in the 3'-5' direction.</text>
        <dbReference type="EC" id="5.6.2.4"/>
    </reaction>
</comment>
<dbReference type="AlphaFoldDB" id="A0A6I8MGP5"/>
<dbReference type="KEGG" id="crf:FRC0190_00717"/>
<evidence type="ECO:0000259" key="17">
    <source>
        <dbReference type="PROSITE" id="PS51198"/>
    </source>
</evidence>
<dbReference type="GO" id="GO:0003677">
    <property type="term" value="F:DNA binding"/>
    <property type="evidence" value="ECO:0007669"/>
    <property type="project" value="UniProtKB-KW"/>
</dbReference>
<keyword evidence="8 15" id="KW-0067">ATP-binding</keyword>
<keyword evidence="11" id="KW-0413">Isomerase</keyword>
<evidence type="ECO:0000256" key="11">
    <source>
        <dbReference type="ARBA" id="ARBA00023235"/>
    </source>
</evidence>
<dbReference type="SUPFAM" id="SSF52540">
    <property type="entry name" value="P-loop containing nucleoside triphosphate hydrolases"/>
    <property type="match status" value="1"/>
</dbReference>